<keyword evidence="5" id="KW-1185">Reference proteome</keyword>
<evidence type="ECO:0000256" key="3">
    <source>
        <dbReference type="RuleBase" id="RU362118"/>
    </source>
</evidence>
<dbReference type="InterPro" id="IPR054542">
    <property type="entry name" value="Cys_met_metab_PP"/>
</dbReference>
<proteinExistence type="inferred from homology"/>
<keyword evidence="2 3" id="KW-0663">Pyridoxal phosphate</keyword>
<dbReference type="Gene3D" id="3.40.640.10">
    <property type="entry name" value="Type I PLP-dependent aspartate aminotransferase-like (Major domain)"/>
    <property type="match status" value="1"/>
</dbReference>
<evidence type="ECO:0000313" key="5">
    <source>
        <dbReference type="Proteomes" id="UP001623330"/>
    </source>
</evidence>
<evidence type="ECO:0000313" key="4">
    <source>
        <dbReference type="EMBL" id="KAL3231522.1"/>
    </source>
</evidence>
<dbReference type="PANTHER" id="PTHR42699">
    <property type="match status" value="1"/>
</dbReference>
<dbReference type="EMBL" id="JBEVYD010000007">
    <property type="protein sequence ID" value="KAL3231522.1"/>
    <property type="molecule type" value="Genomic_DNA"/>
</dbReference>
<dbReference type="InterPro" id="IPR000277">
    <property type="entry name" value="Cys/Met-Metab_PyrdxlP-dep_enz"/>
</dbReference>
<evidence type="ECO:0000256" key="1">
    <source>
        <dbReference type="ARBA" id="ARBA00001933"/>
    </source>
</evidence>
<gene>
    <name evidence="4" type="ORF">RNJ44_00557</name>
</gene>
<dbReference type="Pfam" id="PF01053">
    <property type="entry name" value="Cys_Met_Meta_PP"/>
    <property type="match status" value="1"/>
</dbReference>
<protein>
    <submittedName>
        <fullName evidence="4">Cystathionine gamma-synthase</fullName>
    </submittedName>
</protein>
<accession>A0ABR4NSX1</accession>
<dbReference type="Proteomes" id="UP001623330">
    <property type="component" value="Unassembled WGS sequence"/>
</dbReference>
<comment type="caution">
    <text evidence="4">The sequence shown here is derived from an EMBL/GenBank/DDBJ whole genome shotgun (WGS) entry which is preliminary data.</text>
</comment>
<name>A0ABR4NSX1_9SACH</name>
<sequence>MIATRVGESIPKNTEHAVSVCLPKWADVVGYEEGDERVIGSLTTGYPRFFIHKSVRRLCDLIAEQYAMKDEICLCFPSYLVAKRCREYIMVKSANVESKCKKIRILQLATPRESTEAETNTPECKIAAVFFPQELFPLAKQYWQHSGEILSSRLAEYVVERLFPQVAQEDDEATKVNKNFIETRYGRNLDFAFAGRAKDILRNRIAHKVVETDDKDVATNVFLYPSGMASIFTAHRLLLNYDHVRVKRLKTIGDVPEPIGYGEPYLKTVMFGFPYTDTLSILKKFNHTYFLGMGDSSAMEELIKILTSGEQILGVFMEAPSNPLLKMGDIVRLKELSEKYGFFIVIDETVSGFVNIDVLPYCDIVCSSLTKIFSGDSNVIAGSMVVNPTSRIHDFAVSFLNDRNKNEDLLWYEDAIYLERNSRDFVERAKKINSITEDLLSKILLKEESSEGLFEKVYFPNITSEETKSNYDRVKLKDGGYGGLISLVFKEEMSARAFYDNLDLNKGPSLGTNFTLVCPYTILAHYAEMDDVAQYGVVKNLVRISVGLETFEELQRIFDKALTAARSASKN</sequence>
<dbReference type="SUPFAM" id="SSF53383">
    <property type="entry name" value="PLP-dependent transferases"/>
    <property type="match status" value="1"/>
</dbReference>
<comment type="cofactor">
    <cofactor evidence="1 3">
        <name>pyridoxal 5'-phosphate</name>
        <dbReference type="ChEBI" id="CHEBI:597326"/>
    </cofactor>
</comment>
<organism evidence="4 5">
    <name type="scientific">Nakaseomyces bracarensis</name>
    <dbReference type="NCBI Taxonomy" id="273131"/>
    <lineage>
        <taxon>Eukaryota</taxon>
        <taxon>Fungi</taxon>
        <taxon>Dikarya</taxon>
        <taxon>Ascomycota</taxon>
        <taxon>Saccharomycotina</taxon>
        <taxon>Saccharomycetes</taxon>
        <taxon>Saccharomycetales</taxon>
        <taxon>Saccharomycetaceae</taxon>
        <taxon>Nakaseomyces</taxon>
    </lineage>
</organism>
<dbReference type="InterPro" id="IPR051750">
    <property type="entry name" value="Trans-sulfuration_enzymes"/>
</dbReference>
<evidence type="ECO:0000256" key="2">
    <source>
        <dbReference type="ARBA" id="ARBA00022898"/>
    </source>
</evidence>
<dbReference type="PROSITE" id="PS00868">
    <property type="entry name" value="CYS_MET_METAB_PP"/>
    <property type="match status" value="1"/>
</dbReference>
<reference evidence="4 5" key="1">
    <citation type="submission" date="2024-05" db="EMBL/GenBank/DDBJ databases">
        <title>Long read based assembly of the Candida bracarensis genome reveals expanded adhesin content.</title>
        <authorList>
            <person name="Marcet-Houben M."/>
            <person name="Ksiezopolska E."/>
            <person name="Gabaldon T."/>
        </authorList>
    </citation>
    <scope>NUCLEOTIDE SEQUENCE [LARGE SCALE GENOMIC DNA]</scope>
    <source>
        <strain evidence="4 5">CBM6</strain>
    </source>
</reference>
<dbReference type="Gene3D" id="3.90.1150.10">
    <property type="entry name" value="Aspartate Aminotransferase, domain 1"/>
    <property type="match status" value="1"/>
</dbReference>
<dbReference type="InterPro" id="IPR015422">
    <property type="entry name" value="PyrdxlP-dep_Trfase_small"/>
</dbReference>
<dbReference type="InterPro" id="IPR015424">
    <property type="entry name" value="PyrdxlP-dep_Trfase"/>
</dbReference>
<comment type="similarity">
    <text evidence="3">Belongs to the trans-sulfuration enzymes family.</text>
</comment>
<dbReference type="PANTHER" id="PTHR42699:SF1">
    <property type="entry name" value="CYSTATHIONINE GAMMA-SYNTHASE-RELATED"/>
    <property type="match status" value="1"/>
</dbReference>
<dbReference type="InterPro" id="IPR015421">
    <property type="entry name" value="PyrdxlP-dep_Trfase_major"/>
</dbReference>